<dbReference type="CDD" id="cd02024">
    <property type="entry name" value="NRK1"/>
    <property type="match status" value="1"/>
</dbReference>
<dbReference type="EMBL" id="LT598480">
    <property type="protein sequence ID" value="SCV02852.1"/>
    <property type="molecule type" value="Genomic_DNA"/>
</dbReference>
<evidence type="ECO:0000313" key="3">
    <source>
        <dbReference type="Proteomes" id="UP000191144"/>
    </source>
</evidence>
<dbReference type="InterPro" id="IPR006083">
    <property type="entry name" value="PRK/URK"/>
</dbReference>
<protein>
    <submittedName>
        <fullName evidence="2">LAME_0H05732g1_1</fullName>
    </submittedName>
</protein>
<keyword evidence="3" id="KW-1185">Reference proteome</keyword>
<dbReference type="PANTHER" id="PTHR10285">
    <property type="entry name" value="URIDINE KINASE"/>
    <property type="match status" value="1"/>
</dbReference>
<dbReference type="GO" id="GO:0005524">
    <property type="term" value="F:ATP binding"/>
    <property type="evidence" value="ECO:0007669"/>
    <property type="project" value="InterPro"/>
</dbReference>
<dbReference type="GO" id="GO:0016301">
    <property type="term" value="F:kinase activity"/>
    <property type="evidence" value="ECO:0007669"/>
    <property type="project" value="InterPro"/>
</dbReference>
<gene>
    <name evidence="2" type="ORF">LAME_0H05732G</name>
</gene>
<sequence>MSAHKVLLVGISGCSSSGKTTLAKLITSLLPSAVLLHEDDFFKHDEDIPYDEKYQVSNWDSPDALDLALFRKELDYIKETGTISTELIHNNNHQNSRAVSLDADTQHAIVGKLAAAFKDSNTKVVVVDGFLMYHDAELSKKFDLKVLIRAPYSTLNKRRADRSGYQTLESFWIDPPFYFDEFVYKSYSECHAHLFEDDNVEGTLKENCGVHDYMNDDNAKIGEALLWLCDLIVSLR</sequence>
<dbReference type="InterPro" id="IPR027417">
    <property type="entry name" value="P-loop_NTPase"/>
</dbReference>
<dbReference type="OrthoDB" id="10041966at2759"/>
<organism evidence="2 3">
    <name type="scientific">Lachancea meyersii CBS 8951</name>
    <dbReference type="NCBI Taxonomy" id="1266667"/>
    <lineage>
        <taxon>Eukaryota</taxon>
        <taxon>Fungi</taxon>
        <taxon>Dikarya</taxon>
        <taxon>Ascomycota</taxon>
        <taxon>Saccharomycotina</taxon>
        <taxon>Saccharomycetes</taxon>
        <taxon>Saccharomycetales</taxon>
        <taxon>Saccharomycetaceae</taxon>
        <taxon>Lachancea</taxon>
    </lineage>
</organism>
<name>A0A1G4KEC9_9SACH</name>
<proteinExistence type="predicted"/>
<reference evidence="3" key="1">
    <citation type="submission" date="2016-03" db="EMBL/GenBank/DDBJ databases">
        <authorList>
            <person name="Devillers Hugo."/>
        </authorList>
    </citation>
    <scope>NUCLEOTIDE SEQUENCE [LARGE SCALE GENOMIC DNA]</scope>
</reference>
<dbReference type="Pfam" id="PF00485">
    <property type="entry name" value="PRK"/>
    <property type="match status" value="1"/>
</dbReference>
<evidence type="ECO:0000313" key="2">
    <source>
        <dbReference type="EMBL" id="SCV02852.1"/>
    </source>
</evidence>
<accession>A0A1G4KEC9</accession>
<dbReference type="AlphaFoldDB" id="A0A1G4KEC9"/>
<feature type="domain" description="Phosphoribulokinase/uridine kinase" evidence="1">
    <location>
        <begin position="9"/>
        <end position="148"/>
    </location>
</feature>
<dbReference type="Proteomes" id="UP000191144">
    <property type="component" value="Chromosome H"/>
</dbReference>
<dbReference type="SUPFAM" id="SSF52540">
    <property type="entry name" value="P-loop containing nucleoside triphosphate hydrolases"/>
    <property type="match status" value="1"/>
</dbReference>
<dbReference type="Gene3D" id="3.40.50.300">
    <property type="entry name" value="P-loop containing nucleotide triphosphate hydrolases"/>
    <property type="match status" value="1"/>
</dbReference>
<evidence type="ECO:0000259" key="1">
    <source>
        <dbReference type="Pfam" id="PF00485"/>
    </source>
</evidence>